<dbReference type="OrthoDB" id="9808166at2"/>
<dbReference type="PANTHER" id="PTHR48466:SF2">
    <property type="entry name" value="OS10G0509000 PROTEIN"/>
    <property type="match status" value="1"/>
</dbReference>
<dbReference type="InterPro" id="IPR005747">
    <property type="entry name" value="MutS2"/>
</dbReference>
<keyword evidence="7" id="KW-0255">Endonuclease</keyword>
<dbReference type="GO" id="GO:0030983">
    <property type="term" value="F:mismatched DNA binding"/>
    <property type="evidence" value="ECO:0007669"/>
    <property type="project" value="InterPro"/>
</dbReference>
<organism evidence="10 11">
    <name type="scientific">Caldibacillus debilis</name>
    <dbReference type="NCBI Taxonomy" id="301148"/>
    <lineage>
        <taxon>Bacteria</taxon>
        <taxon>Bacillati</taxon>
        <taxon>Bacillota</taxon>
        <taxon>Bacilli</taxon>
        <taxon>Bacillales</taxon>
        <taxon>Bacillaceae</taxon>
        <taxon>Caldibacillus</taxon>
    </lineage>
</organism>
<evidence type="ECO:0000313" key="11">
    <source>
        <dbReference type="Proteomes" id="UP000075683"/>
    </source>
</evidence>
<comment type="function">
    <text evidence="7">Endonuclease that is involved in the suppression of homologous recombination and thus may have a key role in the control of bacterial genetic diversity.</text>
</comment>
<keyword evidence="6 7" id="KW-0238">DNA-binding</keyword>
<comment type="caution">
    <text evidence="10">The sequence shown here is derived from an EMBL/GenBank/DDBJ whole genome shotgun (WGS) entry which is preliminary data.</text>
</comment>
<keyword evidence="4 7" id="KW-0067">ATP-binding</keyword>
<dbReference type="GO" id="GO:0016887">
    <property type="term" value="F:ATP hydrolysis activity"/>
    <property type="evidence" value="ECO:0007669"/>
    <property type="project" value="InterPro"/>
</dbReference>
<dbReference type="Proteomes" id="UP000075683">
    <property type="component" value="Unassembled WGS sequence"/>
</dbReference>
<dbReference type="SMART" id="SM00534">
    <property type="entry name" value="MUTSac"/>
    <property type="match status" value="1"/>
</dbReference>
<dbReference type="RefSeq" id="WP_061568256.1">
    <property type="nucleotide sequence ID" value="NZ_LQYT01000018.1"/>
</dbReference>
<accession>A0A150MB20</accession>
<comment type="subunit">
    <text evidence="7">Homodimer. Binds to stalled ribosomes, contacting rRNA.</text>
</comment>
<feature type="binding site" evidence="7">
    <location>
        <begin position="334"/>
        <end position="341"/>
    </location>
    <ligand>
        <name>ATP</name>
        <dbReference type="ChEBI" id="CHEBI:30616"/>
    </ligand>
</feature>
<dbReference type="CDD" id="cd03280">
    <property type="entry name" value="ABC_MutS2"/>
    <property type="match status" value="1"/>
</dbReference>
<dbReference type="GO" id="GO:0043023">
    <property type="term" value="F:ribosomal large subunit binding"/>
    <property type="evidence" value="ECO:0007669"/>
    <property type="project" value="UniProtKB-UniRule"/>
</dbReference>
<feature type="domain" description="Smr" evidence="9">
    <location>
        <begin position="709"/>
        <end position="784"/>
    </location>
</feature>
<dbReference type="InterPro" id="IPR000432">
    <property type="entry name" value="DNA_mismatch_repair_MutS_C"/>
</dbReference>
<dbReference type="GO" id="GO:0019843">
    <property type="term" value="F:rRNA binding"/>
    <property type="evidence" value="ECO:0007669"/>
    <property type="project" value="UniProtKB-UniRule"/>
</dbReference>
<dbReference type="InterPro" id="IPR036063">
    <property type="entry name" value="Smr_dom_sf"/>
</dbReference>
<dbReference type="InterPro" id="IPR045076">
    <property type="entry name" value="MutS"/>
</dbReference>
<comment type="similarity">
    <text evidence="7">Belongs to the DNA mismatch repair MutS family. MutS2 subfamily.</text>
</comment>
<dbReference type="InterPro" id="IPR036187">
    <property type="entry name" value="DNA_mismatch_repair_MutS_sf"/>
</dbReference>
<dbReference type="InterPro" id="IPR007696">
    <property type="entry name" value="DNA_mismatch_repair_MutS_core"/>
</dbReference>
<feature type="compositionally biased region" description="Basic and acidic residues" evidence="8">
    <location>
        <begin position="615"/>
        <end position="628"/>
    </location>
</feature>
<dbReference type="Pfam" id="PF00488">
    <property type="entry name" value="MutS_V"/>
    <property type="match status" value="1"/>
</dbReference>
<dbReference type="InterPro" id="IPR027417">
    <property type="entry name" value="P-loop_NTPase"/>
</dbReference>
<dbReference type="EMBL" id="LQYT01000018">
    <property type="protein sequence ID" value="KYD21419.1"/>
    <property type="molecule type" value="Genomic_DNA"/>
</dbReference>
<dbReference type="NCBIfam" id="TIGR01069">
    <property type="entry name" value="mutS2"/>
    <property type="match status" value="1"/>
</dbReference>
<dbReference type="AlphaFoldDB" id="A0A150MB20"/>
<dbReference type="SMART" id="SM00463">
    <property type="entry name" value="SMR"/>
    <property type="match status" value="1"/>
</dbReference>
<dbReference type="SUPFAM" id="SSF160443">
    <property type="entry name" value="SMR domain-like"/>
    <property type="match status" value="1"/>
</dbReference>
<dbReference type="SUPFAM" id="SSF52540">
    <property type="entry name" value="P-loop containing nucleoside triphosphate hydrolases"/>
    <property type="match status" value="1"/>
</dbReference>
<sequence>MNEKILRTLEFDKIRDALAKYCSSSPGRELAERLQPETEYETIVRLQNETDEAATVLRIKGYAPLEGIYPVSSSVRRAAIGGMLDAGELLEVASTIRAGRVFKAFMKPLLEKESLPIMGELCERMNPPAEVEKKIFSCIGEDGTVLDEASEKLRAIRKQIRLVEERIREKLEGMIRSGPVQKMLSDAIVTIRNDRFVLPVKAEYRSHFGGFVHDQSASGQTLFIEPESVVAMNNEVRELKKKEEAEIERILLELSQEAGSRREEIDEIVRVMQRADLIFAKAKYGSAYKGSKPAVNQKGYIRLLKARHPLLPADQAVPNDIELGKDYTAIVITGPNTGGKTVTLKTVGLLVLMAQAGLMIPALDGSELSVFRAVHADIGDEQSIEQNLSTFSSHMTNIVNILRDVDESSLVLFDELGAGTDPQEGAALAMAILDEVRRKRARVIATTHYPELKAYSYNREGVINARMEFDPETLSPTYKLSIGVPGRSNAFEISKRLGLSESIIRRAKSYIGANTRRVDSMIASLEKSEKEAEEAKKEAENYLRDAEEIYNDLKSAFEEYEANKEALMKKAREEARAIVEKAKREAEAIIRDLRELRLKKGAEVKEHELIEAKKRLEEAVPGGEERRSGTPSPPKNQSFHPGDPVEVVSLGQKGYLVEKAGGQEWLVQVGILKMNVEERDLRLLEEKKDQEVRPVATVKGKEYHVPLELDLRGERYEDALIKLEKYLDDVLLAGYSRVSIIHGKGTGALREGVQKVLRQHPSVKSFRYGTPNEGGIGKTIVELK</sequence>
<proteinExistence type="inferred from homology"/>
<dbReference type="PROSITE" id="PS50828">
    <property type="entry name" value="SMR"/>
    <property type="match status" value="1"/>
</dbReference>
<dbReference type="EC" id="3.1.-.-" evidence="7"/>
<evidence type="ECO:0000256" key="4">
    <source>
        <dbReference type="ARBA" id="ARBA00022840"/>
    </source>
</evidence>
<gene>
    <name evidence="7" type="primary">mutS2</name>
    <name evidence="7" type="synonym">rqcU</name>
    <name evidence="10" type="ORF">B4135_1648</name>
</gene>
<keyword evidence="5 7" id="KW-0694">RNA-binding</keyword>
<name>A0A150MB20_9BACI</name>
<evidence type="ECO:0000313" key="10">
    <source>
        <dbReference type="EMBL" id="KYD21419.1"/>
    </source>
</evidence>
<evidence type="ECO:0000256" key="6">
    <source>
        <dbReference type="ARBA" id="ARBA00023125"/>
    </source>
</evidence>
<dbReference type="SUPFAM" id="SSF48334">
    <property type="entry name" value="DNA repair protein MutS, domain III"/>
    <property type="match status" value="1"/>
</dbReference>
<keyword evidence="3 7" id="KW-0378">Hydrolase</keyword>
<reference evidence="10 11" key="1">
    <citation type="submission" date="2016-01" db="EMBL/GenBank/DDBJ databases">
        <title>Draft Genome Sequences of Seven Thermophilic Sporeformers Isolated from Foods.</title>
        <authorList>
            <person name="Berendsen E.M."/>
            <person name="Wells-Bennik M.H."/>
            <person name="Krawcyk A.O."/>
            <person name="De Jong A."/>
            <person name="Holsappel S."/>
            <person name="Eijlander R.T."/>
            <person name="Kuipers O.P."/>
        </authorList>
    </citation>
    <scope>NUCLEOTIDE SEQUENCE [LARGE SCALE GENOMIC DNA]</scope>
    <source>
        <strain evidence="10 11">B4135</strain>
    </source>
</reference>
<evidence type="ECO:0000256" key="2">
    <source>
        <dbReference type="ARBA" id="ARBA00022741"/>
    </source>
</evidence>
<dbReference type="PROSITE" id="PS00486">
    <property type="entry name" value="DNA_MISMATCH_REPAIR_2"/>
    <property type="match status" value="1"/>
</dbReference>
<dbReference type="PIRSF" id="PIRSF005814">
    <property type="entry name" value="MutS_YshD"/>
    <property type="match status" value="1"/>
</dbReference>
<dbReference type="STRING" id="301148.B4135_1648"/>
<evidence type="ECO:0000256" key="1">
    <source>
        <dbReference type="ARBA" id="ARBA00022730"/>
    </source>
</evidence>
<evidence type="ECO:0000256" key="3">
    <source>
        <dbReference type="ARBA" id="ARBA00022801"/>
    </source>
</evidence>
<dbReference type="Pfam" id="PF20297">
    <property type="entry name" value="MSSS"/>
    <property type="match status" value="1"/>
</dbReference>
<dbReference type="InterPro" id="IPR046893">
    <property type="entry name" value="MSSS"/>
</dbReference>
<dbReference type="GO" id="GO:0045910">
    <property type="term" value="P:negative regulation of DNA recombination"/>
    <property type="evidence" value="ECO:0007669"/>
    <property type="project" value="InterPro"/>
</dbReference>
<dbReference type="Gene3D" id="3.30.1370.110">
    <property type="match status" value="1"/>
</dbReference>
<comment type="function">
    <text evidence="7">Acts as a ribosome collision sensor, splitting the ribosome into its 2 subunits. Detects stalled/collided 70S ribosomes which it binds and splits by an ATP-hydrolysis driven conformational change. Acts upstream of the ribosome quality control system (RQC), a ribosome-associated complex that mediates the extraction of incompletely synthesized nascent chains from stalled ribosomes and their subsequent degradation. Probably generates substrates for RQC.</text>
</comment>
<protein>
    <recommendedName>
        <fullName evidence="7">Endonuclease MutS2</fullName>
        <ecNumber evidence="7">3.1.-.-</ecNumber>
    </recommendedName>
    <alternativeName>
        <fullName evidence="7">Ribosome-associated protein quality control-upstream factor</fullName>
        <shortName evidence="7">RQC-upstream factor</shortName>
        <shortName evidence="7">RqcU</shortName>
        <ecNumber evidence="7">3.6.4.-</ecNumber>
    </alternativeName>
</protein>
<keyword evidence="7" id="KW-0540">Nuclease</keyword>
<feature type="region of interest" description="Disordered" evidence="8">
    <location>
        <begin position="615"/>
        <end position="644"/>
    </location>
</feature>
<dbReference type="Gene3D" id="3.40.50.300">
    <property type="entry name" value="P-loop containing nucleotide triphosphate hydrolases"/>
    <property type="match status" value="1"/>
</dbReference>
<dbReference type="InterPro" id="IPR002625">
    <property type="entry name" value="Smr_dom"/>
</dbReference>
<evidence type="ECO:0000259" key="9">
    <source>
        <dbReference type="PROSITE" id="PS50828"/>
    </source>
</evidence>
<dbReference type="FunFam" id="3.40.50.300:FF:000830">
    <property type="entry name" value="Endonuclease MutS2"/>
    <property type="match status" value="1"/>
</dbReference>
<keyword evidence="2 7" id="KW-0547">Nucleotide-binding</keyword>
<dbReference type="GO" id="GO:0072344">
    <property type="term" value="P:rescue of stalled ribosome"/>
    <property type="evidence" value="ECO:0007669"/>
    <property type="project" value="UniProtKB-UniRule"/>
</dbReference>
<dbReference type="GO" id="GO:0004519">
    <property type="term" value="F:endonuclease activity"/>
    <property type="evidence" value="ECO:0007669"/>
    <property type="project" value="UniProtKB-UniRule"/>
</dbReference>
<dbReference type="GO" id="GO:0005524">
    <property type="term" value="F:ATP binding"/>
    <property type="evidence" value="ECO:0007669"/>
    <property type="project" value="UniProtKB-UniRule"/>
</dbReference>
<dbReference type="PATRIC" id="fig|301148.3.peg.1339"/>
<evidence type="ECO:0000256" key="8">
    <source>
        <dbReference type="SAM" id="MobiDB-lite"/>
    </source>
</evidence>
<dbReference type="HAMAP" id="MF_00092">
    <property type="entry name" value="MutS2"/>
    <property type="match status" value="1"/>
</dbReference>
<dbReference type="GO" id="GO:0006298">
    <property type="term" value="P:mismatch repair"/>
    <property type="evidence" value="ECO:0007669"/>
    <property type="project" value="InterPro"/>
</dbReference>
<dbReference type="Pfam" id="PF01713">
    <property type="entry name" value="Smr"/>
    <property type="match status" value="1"/>
</dbReference>
<evidence type="ECO:0000256" key="7">
    <source>
        <dbReference type="HAMAP-Rule" id="MF_00092"/>
    </source>
</evidence>
<dbReference type="GO" id="GO:0140664">
    <property type="term" value="F:ATP-dependent DNA damage sensor activity"/>
    <property type="evidence" value="ECO:0007669"/>
    <property type="project" value="InterPro"/>
</dbReference>
<evidence type="ECO:0000256" key="5">
    <source>
        <dbReference type="ARBA" id="ARBA00022884"/>
    </source>
</evidence>
<dbReference type="EC" id="3.6.4.-" evidence="7"/>
<dbReference type="PANTHER" id="PTHR48466">
    <property type="entry name" value="OS10G0509000 PROTEIN-RELATED"/>
    <property type="match status" value="1"/>
</dbReference>
<dbReference type="SMART" id="SM00533">
    <property type="entry name" value="MUTSd"/>
    <property type="match status" value="1"/>
</dbReference>
<keyword evidence="1 7" id="KW-0699">rRNA-binding</keyword>